<keyword evidence="4" id="KW-1185">Reference proteome</keyword>
<dbReference type="GO" id="GO:0019748">
    <property type="term" value="P:secondary metabolic process"/>
    <property type="evidence" value="ECO:0007669"/>
    <property type="project" value="TreeGrafter"/>
</dbReference>
<gene>
    <name evidence="3" type="ORF">A1O9_08438</name>
</gene>
<sequence>MFVSNVPFKKREHGFFLEVNLLNLEIPGVEMRVLCLHGRGSNNEIFRLQTASLRADLDDFEFHFVQGTVPHTEGNWSLYTNSFSKLPLYGYYNGLSPLSILQTETDLEHIIKTEGPFHGVIGYSGGAALAAEIIIRDELAHPFKLPDERPFQFAVFINGASPLRVFRLEDENVEDGVIDISEMLADAESIFLRPSALRKKDGVTDEDRANHTKMLSLLKHVIGKRLADGTVFVSDGEHGLCRYEAHHGEPLISIPTLHVRSPDEKDPHQGLHLSNLCEKSLVREFFHDYGHDFPRGRYEMKKLSQLIRELAETI</sequence>
<feature type="domain" description="Serine hydrolase" evidence="2">
    <location>
        <begin position="30"/>
        <end position="300"/>
    </location>
</feature>
<name>A0A072P8T9_9EURO</name>
<proteinExistence type="predicted"/>
<dbReference type="EMBL" id="AMGV01000007">
    <property type="protein sequence ID" value="KEF55688.1"/>
    <property type="molecule type" value="Genomic_DNA"/>
</dbReference>
<evidence type="ECO:0000313" key="3">
    <source>
        <dbReference type="EMBL" id="KEF55688.1"/>
    </source>
</evidence>
<dbReference type="GeneID" id="25283351"/>
<evidence type="ECO:0000259" key="2">
    <source>
        <dbReference type="Pfam" id="PF03959"/>
    </source>
</evidence>
<dbReference type="Proteomes" id="UP000027920">
    <property type="component" value="Unassembled WGS sequence"/>
</dbReference>
<dbReference type="InterPro" id="IPR029058">
    <property type="entry name" value="AB_hydrolase_fold"/>
</dbReference>
<dbReference type="HOGENOM" id="CLU_051938_4_3_1"/>
<dbReference type="GO" id="GO:0005737">
    <property type="term" value="C:cytoplasm"/>
    <property type="evidence" value="ECO:0007669"/>
    <property type="project" value="TreeGrafter"/>
</dbReference>
<dbReference type="RefSeq" id="XP_013258278.1">
    <property type="nucleotide sequence ID" value="XM_013402824.1"/>
</dbReference>
<dbReference type="Pfam" id="PF03959">
    <property type="entry name" value="FSH1"/>
    <property type="match status" value="1"/>
</dbReference>
<accession>A0A072P8T9</accession>
<dbReference type="InterPro" id="IPR005645">
    <property type="entry name" value="FSH-like_dom"/>
</dbReference>
<organism evidence="3 4">
    <name type="scientific">Exophiala aquamarina CBS 119918</name>
    <dbReference type="NCBI Taxonomy" id="1182545"/>
    <lineage>
        <taxon>Eukaryota</taxon>
        <taxon>Fungi</taxon>
        <taxon>Dikarya</taxon>
        <taxon>Ascomycota</taxon>
        <taxon>Pezizomycotina</taxon>
        <taxon>Eurotiomycetes</taxon>
        <taxon>Chaetothyriomycetidae</taxon>
        <taxon>Chaetothyriales</taxon>
        <taxon>Herpotrichiellaceae</taxon>
        <taxon>Exophiala</taxon>
    </lineage>
</organism>
<protein>
    <recommendedName>
        <fullName evidence="2">Serine hydrolase domain-containing protein</fullName>
    </recommendedName>
</protein>
<dbReference type="STRING" id="1182545.A0A072P8T9"/>
<dbReference type="GO" id="GO:0016787">
    <property type="term" value="F:hydrolase activity"/>
    <property type="evidence" value="ECO:0007669"/>
    <property type="project" value="UniProtKB-KW"/>
</dbReference>
<dbReference type="AlphaFoldDB" id="A0A072P8T9"/>
<dbReference type="InterPro" id="IPR050593">
    <property type="entry name" value="LovG"/>
</dbReference>
<comment type="caution">
    <text evidence="3">The sequence shown here is derived from an EMBL/GenBank/DDBJ whole genome shotgun (WGS) entry which is preliminary data.</text>
</comment>
<dbReference type="PANTHER" id="PTHR48070">
    <property type="entry name" value="ESTERASE OVCA2"/>
    <property type="match status" value="1"/>
</dbReference>
<evidence type="ECO:0000313" key="4">
    <source>
        <dbReference type="Proteomes" id="UP000027920"/>
    </source>
</evidence>
<dbReference type="VEuPathDB" id="FungiDB:A1O9_08438"/>
<dbReference type="SUPFAM" id="SSF53474">
    <property type="entry name" value="alpha/beta-Hydrolases"/>
    <property type="match status" value="1"/>
</dbReference>
<dbReference type="PANTHER" id="PTHR48070:SF7">
    <property type="entry name" value="SERINE HYDROLASE FSH DOMAIN-CONTAINING PROTEIN-RELATED"/>
    <property type="match status" value="1"/>
</dbReference>
<dbReference type="OrthoDB" id="414698at2759"/>
<keyword evidence="1" id="KW-0378">Hydrolase</keyword>
<dbReference type="Gene3D" id="3.40.50.1820">
    <property type="entry name" value="alpha/beta hydrolase"/>
    <property type="match status" value="1"/>
</dbReference>
<evidence type="ECO:0000256" key="1">
    <source>
        <dbReference type="ARBA" id="ARBA00022801"/>
    </source>
</evidence>
<reference evidence="3 4" key="1">
    <citation type="submission" date="2013-03" db="EMBL/GenBank/DDBJ databases">
        <title>The Genome Sequence of Exophiala aquamarina CBS 119918.</title>
        <authorList>
            <consortium name="The Broad Institute Genomics Platform"/>
            <person name="Cuomo C."/>
            <person name="de Hoog S."/>
            <person name="Gorbushina A."/>
            <person name="Walker B."/>
            <person name="Young S.K."/>
            <person name="Zeng Q."/>
            <person name="Gargeya S."/>
            <person name="Fitzgerald M."/>
            <person name="Haas B."/>
            <person name="Abouelleil A."/>
            <person name="Allen A.W."/>
            <person name="Alvarado L."/>
            <person name="Arachchi H.M."/>
            <person name="Berlin A.M."/>
            <person name="Chapman S.B."/>
            <person name="Gainer-Dewar J."/>
            <person name="Goldberg J."/>
            <person name="Griggs A."/>
            <person name="Gujja S."/>
            <person name="Hansen M."/>
            <person name="Howarth C."/>
            <person name="Imamovic A."/>
            <person name="Ireland A."/>
            <person name="Larimer J."/>
            <person name="McCowan C."/>
            <person name="Murphy C."/>
            <person name="Pearson M."/>
            <person name="Poon T.W."/>
            <person name="Priest M."/>
            <person name="Roberts A."/>
            <person name="Saif S."/>
            <person name="Shea T."/>
            <person name="Sisk P."/>
            <person name="Sykes S."/>
            <person name="Wortman J."/>
            <person name="Nusbaum C."/>
            <person name="Birren B."/>
        </authorList>
    </citation>
    <scope>NUCLEOTIDE SEQUENCE [LARGE SCALE GENOMIC DNA]</scope>
    <source>
        <strain evidence="3 4">CBS 119918</strain>
    </source>
</reference>
<dbReference type="GO" id="GO:0005634">
    <property type="term" value="C:nucleus"/>
    <property type="evidence" value="ECO:0007669"/>
    <property type="project" value="TreeGrafter"/>
</dbReference>